<dbReference type="InterPro" id="IPR004328">
    <property type="entry name" value="BRO1_dom"/>
</dbReference>
<dbReference type="Gene3D" id="1.25.40.280">
    <property type="entry name" value="alix/aip1 like domains"/>
    <property type="match status" value="1"/>
</dbReference>
<protein>
    <recommendedName>
        <fullName evidence="1">BRO1 domain-containing protein</fullName>
    </recommendedName>
</protein>
<evidence type="ECO:0000259" key="1">
    <source>
        <dbReference type="PROSITE" id="PS51180"/>
    </source>
</evidence>
<dbReference type="GO" id="GO:0043328">
    <property type="term" value="P:protein transport to vacuole involved in ubiquitin-dependent protein catabolic process via the multivesicular body sorting pathway"/>
    <property type="evidence" value="ECO:0007669"/>
    <property type="project" value="TreeGrafter"/>
</dbReference>
<gene>
    <name evidence="2" type="ORF">TCEB3V08_LOCUS1800</name>
</gene>
<name>A0A7R9GSY3_TIMCR</name>
<dbReference type="GO" id="GO:0032456">
    <property type="term" value="P:endocytic recycling"/>
    <property type="evidence" value="ECO:0007669"/>
    <property type="project" value="TreeGrafter"/>
</dbReference>
<dbReference type="InterPro" id="IPR038499">
    <property type="entry name" value="BRO1_sf"/>
</dbReference>
<dbReference type="PANTHER" id="PTHR23030:SF30">
    <property type="entry name" value="TYROSINE-PROTEIN PHOSPHATASE NON-RECEPTOR TYPE 23"/>
    <property type="match status" value="1"/>
</dbReference>
<dbReference type="GO" id="GO:0005768">
    <property type="term" value="C:endosome"/>
    <property type="evidence" value="ECO:0007669"/>
    <property type="project" value="TreeGrafter"/>
</dbReference>
<dbReference type="Pfam" id="PF03097">
    <property type="entry name" value="BRO1"/>
    <property type="match status" value="1"/>
</dbReference>
<sequence>MEAVPRLPMISFDLKVSPEPTSFGSKLKQYIQDFYHEDATSYSTEIRNLEGLRATAVSPVRGATLASCSTLKRYYCQLHFLQSRFPMAKDGAAAVPFTWRDTYANMVCTLADIRFEMVSILYNIGAVHSYAGASESRETADGMKLACTHFQCAAWAFQHLKDTFPQPSGVDLAPDIMQFMYHLMLAQAQECILEKSMMDNRKATIIVIIKGIEELSLTSLLKINNWKRYVKFKIAYHTCVSLLYQGQQAEEQQKMGERVAFYQAACGEAGGGQQTL</sequence>
<dbReference type="PANTHER" id="PTHR23030">
    <property type="entry name" value="PCD6 INTERACTING PROTEIN-RELATED"/>
    <property type="match status" value="1"/>
</dbReference>
<reference evidence="2" key="1">
    <citation type="submission" date="2020-11" db="EMBL/GenBank/DDBJ databases">
        <authorList>
            <person name="Tran Van P."/>
        </authorList>
    </citation>
    <scope>NUCLEOTIDE SEQUENCE</scope>
</reference>
<dbReference type="SMART" id="SM01041">
    <property type="entry name" value="BRO1"/>
    <property type="match status" value="1"/>
</dbReference>
<evidence type="ECO:0000313" key="2">
    <source>
        <dbReference type="EMBL" id="CAD7393843.1"/>
    </source>
</evidence>
<feature type="domain" description="BRO1" evidence="1">
    <location>
        <begin position="8"/>
        <end position="276"/>
    </location>
</feature>
<accession>A0A7R9GSY3</accession>
<dbReference type="GO" id="GO:0045022">
    <property type="term" value="P:early endosome to late endosome transport"/>
    <property type="evidence" value="ECO:0007669"/>
    <property type="project" value="TreeGrafter"/>
</dbReference>
<dbReference type="EMBL" id="OC316811">
    <property type="protein sequence ID" value="CAD7393843.1"/>
    <property type="molecule type" value="Genomic_DNA"/>
</dbReference>
<organism evidence="2">
    <name type="scientific">Timema cristinae</name>
    <name type="common">Walking stick</name>
    <dbReference type="NCBI Taxonomy" id="61476"/>
    <lineage>
        <taxon>Eukaryota</taxon>
        <taxon>Metazoa</taxon>
        <taxon>Ecdysozoa</taxon>
        <taxon>Arthropoda</taxon>
        <taxon>Hexapoda</taxon>
        <taxon>Insecta</taxon>
        <taxon>Pterygota</taxon>
        <taxon>Neoptera</taxon>
        <taxon>Polyneoptera</taxon>
        <taxon>Phasmatodea</taxon>
        <taxon>Timematodea</taxon>
        <taxon>Timematoidea</taxon>
        <taxon>Timematidae</taxon>
        <taxon>Timema</taxon>
    </lineage>
</organism>
<dbReference type="AlphaFoldDB" id="A0A7R9GSY3"/>
<proteinExistence type="predicted"/>
<dbReference type="PROSITE" id="PS51180">
    <property type="entry name" value="BRO1"/>
    <property type="match status" value="1"/>
</dbReference>